<dbReference type="RefSeq" id="WP_188725053.1">
    <property type="nucleotide sequence ID" value="NZ_BMJD01000012.1"/>
</dbReference>
<gene>
    <name evidence="2" type="ORF">GCM10011409_19350</name>
</gene>
<evidence type="ECO:0000256" key="1">
    <source>
        <dbReference type="SAM" id="Phobius"/>
    </source>
</evidence>
<reference evidence="2" key="1">
    <citation type="journal article" date="2014" name="Int. J. Syst. Evol. Microbiol.">
        <title>Complete genome sequence of Corynebacterium casei LMG S-19264T (=DSM 44701T), isolated from a smear-ripened cheese.</title>
        <authorList>
            <consortium name="US DOE Joint Genome Institute (JGI-PGF)"/>
            <person name="Walter F."/>
            <person name="Albersmeier A."/>
            <person name="Kalinowski J."/>
            <person name="Ruckert C."/>
        </authorList>
    </citation>
    <scope>NUCLEOTIDE SEQUENCE</scope>
    <source>
        <strain evidence="2">CGMCC 1.15454</strain>
    </source>
</reference>
<keyword evidence="1" id="KW-0812">Transmembrane</keyword>
<organism evidence="2 3">
    <name type="scientific">Lentibacillus populi</name>
    <dbReference type="NCBI Taxonomy" id="1827502"/>
    <lineage>
        <taxon>Bacteria</taxon>
        <taxon>Bacillati</taxon>
        <taxon>Bacillota</taxon>
        <taxon>Bacilli</taxon>
        <taxon>Bacillales</taxon>
        <taxon>Bacillaceae</taxon>
        <taxon>Lentibacillus</taxon>
    </lineage>
</organism>
<feature type="transmembrane region" description="Helical" evidence="1">
    <location>
        <begin position="40"/>
        <end position="61"/>
    </location>
</feature>
<sequence length="106" mass="11956">MDLIKTKQFFVFLSLLCAIGVFLMSSAFQSMAYWGNDLTWYWVGVAFTYFIWLMGIVFLVIAITRKVNVKGKLIFGLSMLGIATFIILICGFLWTTFVIIAGMSGI</sequence>
<feature type="transmembrane region" description="Helical" evidence="1">
    <location>
        <begin position="73"/>
        <end position="100"/>
    </location>
</feature>
<evidence type="ECO:0000313" key="3">
    <source>
        <dbReference type="Proteomes" id="UP000621492"/>
    </source>
</evidence>
<dbReference type="AlphaFoldDB" id="A0A9W5X597"/>
<name>A0A9W5X597_9BACI</name>
<keyword evidence="1" id="KW-1133">Transmembrane helix</keyword>
<dbReference type="Proteomes" id="UP000621492">
    <property type="component" value="Unassembled WGS sequence"/>
</dbReference>
<reference evidence="2" key="2">
    <citation type="submission" date="2020-09" db="EMBL/GenBank/DDBJ databases">
        <authorList>
            <person name="Sun Q."/>
            <person name="Zhou Y."/>
        </authorList>
    </citation>
    <scope>NUCLEOTIDE SEQUENCE</scope>
    <source>
        <strain evidence="2">CGMCC 1.15454</strain>
    </source>
</reference>
<accession>A0A9W5X597</accession>
<comment type="caution">
    <text evidence="2">The sequence shown here is derived from an EMBL/GenBank/DDBJ whole genome shotgun (WGS) entry which is preliminary data.</text>
</comment>
<dbReference type="EMBL" id="BMJD01000012">
    <property type="protein sequence ID" value="GGB41930.1"/>
    <property type="molecule type" value="Genomic_DNA"/>
</dbReference>
<protein>
    <submittedName>
        <fullName evidence="2">Uncharacterized protein</fullName>
    </submittedName>
</protein>
<feature type="transmembrane region" description="Helical" evidence="1">
    <location>
        <begin position="9"/>
        <end position="28"/>
    </location>
</feature>
<evidence type="ECO:0000313" key="2">
    <source>
        <dbReference type="EMBL" id="GGB41930.1"/>
    </source>
</evidence>
<keyword evidence="1" id="KW-0472">Membrane</keyword>
<proteinExistence type="predicted"/>
<keyword evidence="3" id="KW-1185">Reference proteome</keyword>